<dbReference type="AlphaFoldDB" id="Q4PJ72"/>
<feature type="signal peptide" evidence="1">
    <location>
        <begin position="1"/>
        <end position="19"/>
    </location>
</feature>
<dbReference type="Gene3D" id="3.40.710.10">
    <property type="entry name" value="DD-peptidase/beta-lactamase superfamily"/>
    <property type="match status" value="1"/>
</dbReference>
<feature type="domain" description="Beta-lactamase-related" evidence="2">
    <location>
        <begin position="146"/>
        <end position="275"/>
    </location>
</feature>
<evidence type="ECO:0000259" key="2">
    <source>
        <dbReference type="Pfam" id="PF00144"/>
    </source>
</evidence>
<organism evidence="3">
    <name type="scientific">uncultured bacterium eBACmed18B02</name>
    <dbReference type="NCBI Taxonomy" id="334275"/>
    <lineage>
        <taxon>Bacteria</taxon>
        <taxon>environmental samples</taxon>
    </lineage>
</organism>
<dbReference type="Pfam" id="PF00144">
    <property type="entry name" value="Beta-lactamase"/>
    <property type="match status" value="1"/>
</dbReference>
<dbReference type="InterPro" id="IPR012338">
    <property type="entry name" value="Beta-lactam/transpept-like"/>
</dbReference>
<feature type="chain" id="PRO_5004241292" description="Beta-lactamase-related domain-containing protein" evidence="1">
    <location>
        <begin position="20"/>
        <end position="396"/>
    </location>
</feature>
<sequence>MIKKIFILLLIFVFVPNLASSLPPKNKWEPTKEQWNKKFPGVPFPKNDCKFCTETHALWAYGWYRKASLMDRDHKGNGGLKKIIIKPASKDQVRLLDKQVKPLPKEIYDFVYYRDISSLMIYEKGKLIHNWKRDYIKDKKPIIGNSRSKSVIGVAAATMKCAGELDFNKTHAEYSPEVKDSYYGSITVKDSLNMMARDDTVLVEDPLKYIQRKKTDIVSAANKYPLKLEMPGSEKFKYSNLNTDLVTLDMMNIAGGKKKFAKWFSENVAKPAGLKSKGKILLDKKGNPVGSSSVVLTRDDWMRFGIYVIELIKDQDSCVGKVLRDSFNNSVDTYKKFAPQYALFFWLNGYGVENLVQMRGYGLRLSLIDWKNDRIIQTNGFAISWKPQELIDLIWK</sequence>
<accession>Q4PJ72</accession>
<dbReference type="SUPFAM" id="SSF56601">
    <property type="entry name" value="beta-lactamase/transpeptidase-like"/>
    <property type="match status" value="1"/>
</dbReference>
<dbReference type="EMBL" id="DQ088855">
    <property type="protein sequence ID" value="AAY82761.1"/>
    <property type="molecule type" value="Genomic_DNA"/>
</dbReference>
<proteinExistence type="predicted"/>
<protein>
    <recommendedName>
        <fullName evidence="2">Beta-lactamase-related domain-containing protein</fullName>
    </recommendedName>
</protein>
<evidence type="ECO:0000256" key="1">
    <source>
        <dbReference type="SAM" id="SignalP"/>
    </source>
</evidence>
<reference evidence="3" key="1">
    <citation type="journal article" date="2005" name="PLoS Biol.">
        <title>New insights into metabolic properties of marine bacteria encoding proteorhodopsins.</title>
        <authorList>
            <person name="Sabehi G."/>
            <person name="Loy A."/>
            <person name="Jung K.H."/>
            <person name="Partha R."/>
            <person name="Spudich J.L."/>
            <person name="Isaacson T."/>
            <person name="Hirschberg J."/>
            <person name="Wagner M."/>
            <person name="Beja O."/>
        </authorList>
    </citation>
    <scope>NUCLEOTIDE SEQUENCE</scope>
</reference>
<name>Q4PJ72_9BACT</name>
<dbReference type="InterPro" id="IPR001466">
    <property type="entry name" value="Beta-lactam-related"/>
</dbReference>
<keyword evidence="1" id="KW-0732">Signal</keyword>
<evidence type="ECO:0000313" key="3">
    <source>
        <dbReference type="EMBL" id="AAY82761.1"/>
    </source>
</evidence>